<dbReference type="AlphaFoldDB" id="A0A972JGV5"/>
<dbReference type="SUPFAM" id="SSF53474">
    <property type="entry name" value="alpha/beta-Hydrolases"/>
    <property type="match status" value="1"/>
</dbReference>
<dbReference type="InterPro" id="IPR022742">
    <property type="entry name" value="Hydrolase_4"/>
</dbReference>
<dbReference type="Pfam" id="PF12146">
    <property type="entry name" value="Hydrolase_4"/>
    <property type="match status" value="1"/>
</dbReference>
<evidence type="ECO:0000313" key="4">
    <source>
        <dbReference type="Proteomes" id="UP000712080"/>
    </source>
</evidence>
<dbReference type="InterPro" id="IPR029058">
    <property type="entry name" value="AB_hydrolase_fold"/>
</dbReference>
<dbReference type="EMBL" id="JAAMPU010000108">
    <property type="protein sequence ID" value="NMH29444.1"/>
    <property type="molecule type" value="Genomic_DNA"/>
</dbReference>
<accession>A0A972JGV5</accession>
<dbReference type="InterPro" id="IPR053145">
    <property type="entry name" value="AB_hydrolase_Est10"/>
</dbReference>
<evidence type="ECO:0000313" key="3">
    <source>
        <dbReference type="EMBL" id="NMH29444.1"/>
    </source>
</evidence>
<dbReference type="GO" id="GO:0052689">
    <property type="term" value="F:carboxylic ester hydrolase activity"/>
    <property type="evidence" value="ECO:0007669"/>
    <property type="project" value="TreeGrafter"/>
</dbReference>
<dbReference type="RefSeq" id="WP_169528535.1">
    <property type="nucleotide sequence ID" value="NZ_JAAMPU010000108.1"/>
</dbReference>
<dbReference type="PANTHER" id="PTHR43265">
    <property type="entry name" value="ESTERASE ESTD"/>
    <property type="match status" value="1"/>
</dbReference>
<dbReference type="Proteomes" id="UP000712080">
    <property type="component" value="Unassembled WGS sequence"/>
</dbReference>
<reference evidence="3" key="1">
    <citation type="submission" date="2020-02" db="EMBL/GenBank/DDBJ databases">
        <title>Flavobacterium sp. genome.</title>
        <authorList>
            <person name="Jung H.S."/>
            <person name="Baek J.H."/>
            <person name="Jeon C.O."/>
        </authorList>
    </citation>
    <scope>NUCLEOTIDE SEQUENCE</scope>
    <source>
        <strain evidence="3">SE-s28</strain>
    </source>
</reference>
<protein>
    <submittedName>
        <fullName evidence="3">Alpha/beta hydrolase</fullName>
    </submittedName>
</protein>
<keyword evidence="3" id="KW-0378">Hydrolase</keyword>
<sequence>MKKLILLLAFSAILQAQNVKEITVNSMCTGTLYTPEKPQNDYLVILIAGSGPTDRDGNQPPNMMNNSLKMLAEALSQSGTAVFAYDKRIVQQIKQKTADEKSMRFDDYIYDCKEAIVFFRAEYPYKKIIIAGHSEGSLIGMVAANETADAFISLSGPATSIDKKITEQIGKNAPMLKDEVEKDFAILKTGQTFKNENQMLNSIFRETVQPYMISWMKYDPVVEIAKLKIPVLIVNGDKDLQVFVSDAEALKKAAPSAKYAIIKNMNHVLKTVTGSDADNMATYNNPTLPISPELVTQVNQFLKAI</sequence>
<comment type="caution">
    <text evidence="3">The sequence shown here is derived from an EMBL/GenBank/DDBJ whole genome shotgun (WGS) entry which is preliminary data.</text>
</comment>
<name>A0A972JGV5_9FLAO</name>
<dbReference type="PANTHER" id="PTHR43265:SF1">
    <property type="entry name" value="ESTERASE ESTD"/>
    <property type="match status" value="1"/>
</dbReference>
<organism evidence="3 4">
    <name type="scientific">Flavobacterium silvaticum</name>
    <dbReference type="NCBI Taxonomy" id="1852020"/>
    <lineage>
        <taxon>Bacteria</taxon>
        <taxon>Pseudomonadati</taxon>
        <taxon>Bacteroidota</taxon>
        <taxon>Flavobacteriia</taxon>
        <taxon>Flavobacteriales</taxon>
        <taxon>Flavobacteriaceae</taxon>
        <taxon>Flavobacterium</taxon>
    </lineage>
</organism>
<dbReference type="Gene3D" id="3.40.50.1820">
    <property type="entry name" value="alpha/beta hydrolase"/>
    <property type="match status" value="1"/>
</dbReference>
<gene>
    <name evidence="3" type="ORF">G6047_15500</name>
</gene>
<feature type="chain" id="PRO_5037284123" evidence="1">
    <location>
        <begin position="17"/>
        <end position="305"/>
    </location>
</feature>
<evidence type="ECO:0000259" key="2">
    <source>
        <dbReference type="Pfam" id="PF12146"/>
    </source>
</evidence>
<evidence type="ECO:0000256" key="1">
    <source>
        <dbReference type="SAM" id="SignalP"/>
    </source>
</evidence>
<proteinExistence type="predicted"/>
<feature type="domain" description="Serine aminopeptidase S33" evidence="2">
    <location>
        <begin position="69"/>
        <end position="268"/>
    </location>
</feature>
<feature type="signal peptide" evidence="1">
    <location>
        <begin position="1"/>
        <end position="16"/>
    </location>
</feature>
<keyword evidence="1" id="KW-0732">Signal</keyword>
<keyword evidence="4" id="KW-1185">Reference proteome</keyword>